<sequence>GGTLTLTLNASGANPATEGVDYKAATFQYSLDNGVTWQNAVEGTAFAVNAGDSQVLVKTDTFDDTIFDPNETFTLGAILGSAGANYSDTAIATIVDNDVTITTSAATVSEEGLPGGNPDTIGSPDTTNSATYSGSMNIEGPGPLSISFNAPTNLTSGGDPVTWTTSTVAGATVLSGSAGGQEVLTLTMQSNGNYQVELKGPLDHSGVNVEDALSLNIGVTVSNGSDSKTSNLTVQVEDDSPVAGTLVQDVAVTQNTNVMIVLDNSGSMDGTRLTLAKAALVNLINTYDGYGEVAVQLVTFSTTASSSSPVWVSAKDAIDLINSVVANGWTNYDAALAQAMASWSNEGKLTSVPAGGTLQNVVYFLTDGEPNYNDGNTSALVNSGASSGGADAGIQAAEEAIWTNFLAANGINSIAIGVGSGISTDAMTRINPVAYNGTTGTNTNAIQVLNENNLSAVLQSTAIPSSSGNLLSGATPGAVGADGGYISIISIGAVGDRSTYTWNRTTNTISAANDAGATNTYAWDAATHTLTVTTEQGGTFVIDMDTGDYTYRPSATMVGTAQEVVGFTLVDADGDQGNGQLTMNVSRNAGGEITGSASAETLNGTAGNDIINGMAGDDIISGFDGDDKLSGGAGNDTLSGGAGNDILYGGAGNDTLNGGDGNDTLWGGAGSDTLTGGLGADTFAWGLADAGSVSSPAVDTITDFGTASFASGGDRLDLRDLLQGSATTADALDNFLHFQYSGGNTTIYVSASGSFSNNNAASGLPSNVNNNDVQQIILNGVNLVGSSSTDQQVIQNLLTQGKLVVD</sequence>
<dbReference type="InterPro" id="IPR050557">
    <property type="entry name" value="RTX_toxin/Mannuronan_C5-epim"/>
</dbReference>
<dbReference type="InterPro" id="IPR001343">
    <property type="entry name" value="Hemolysn_Ca-bd"/>
</dbReference>
<dbReference type="NCBIfam" id="TIGR03661">
    <property type="entry name" value="T1SS_VCA0849"/>
    <property type="match status" value="1"/>
</dbReference>
<dbReference type="InterPro" id="IPR038081">
    <property type="entry name" value="CalX-like_sf"/>
</dbReference>
<dbReference type="Gene3D" id="2.60.40.2030">
    <property type="match status" value="1"/>
</dbReference>
<keyword evidence="2" id="KW-0964">Secreted</keyword>
<name>A0A1R1HZ89_9RHOO</name>
<reference evidence="4 5" key="1">
    <citation type="submission" date="2016-10" db="EMBL/GenBank/DDBJ databases">
        <title>Alkaliphiles isolated from bioreactors.</title>
        <authorList>
            <person name="Salah Z."/>
            <person name="Rout S.P."/>
            <person name="Humphreys P.N."/>
        </authorList>
    </citation>
    <scope>NUCLEOTIDE SEQUENCE [LARGE SCALE GENOMIC DNA]</scope>
    <source>
        <strain evidence="4 5">ZS02</strain>
    </source>
</reference>
<dbReference type="InterPro" id="IPR036465">
    <property type="entry name" value="vWFA_dom_sf"/>
</dbReference>
<dbReference type="PRINTS" id="PR00313">
    <property type="entry name" value="CABNDNGRPT"/>
</dbReference>
<dbReference type="PANTHER" id="PTHR38340:SF1">
    <property type="entry name" value="S-LAYER PROTEIN"/>
    <property type="match status" value="1"/>
</dbReference>
<accession>A0A1R1HZ89</accession>
<dbReference type="InterPro" id="IPR019960">
    <property type="entry name" value="T1SS_VCA0849"/>
</dbReference>
<keyword evidence="5" id="KW-1185">Reference proteome</keyword>
<dbReference type="NCBIfam" id="TIGR03660">
    <property type="entry name" value="T1SS_rpt_143"/>
    <property type="match status" value="1"/>
</dbReference>
<dbReference type="InterPro" id="IPR002035">
    <property type="entry name" value="VWF_A"/>
</dbReference>
<evidence type="ECO:0000259" key="3">
    <source>
        <dbReference type="PROSITE" id="PS50234"/>
    </source>
</evidence>
<dbReference type="SUPFAM" id="SSF53300">
    <property type="entry name" value="vWA-like"/>
    <property type="match status" value="1"/>
</dbReference>
<evidence type="ECO:0000256" key="2">
    <source>
        <dbReference type="ARBA" id="ARBA00022525"/>
    </source>
</evidence>
<feature type="non-terminal residue" evidence="4">
    <location>
        <position position="1"/>
    </location>
</feature>
<proteinExistence type="predicted"/>
<comment type="subcellular location">
    <subcellularLocation>
        <location evidence="1">Secreted</location>
    </subcellularLocation>
</comment>
<dbReference type="AlphaFoldDB" id="A0A1R1HZ89"/>
<dbReference type="Pfam" id="PF13519">
    <property type="entry name" value="VWA_2"/>
    <property type="match status" value="1"/>
</dbReference>
<dbReference type="RefSeq" id="WP_139326373.1">
    <property type="nucleotide sequence ID" value="NZ_MTHD01000007.1"/>
</dbReference>
<dbReference type="SUPFAM" id="SSF51120">
    <property type="entry name" value="beta-Roll"/>
    <property type="match status" value="1"/>
</dbReference>
<dbReference type="OrthoDB" id="8596409at2"/>
<dbReference type="GO" id="GO:0005576">
    <property type="term" value="C:extracellular region"/>
    <property type="evidence" value="ECO:0007669"/>
    <property type="project" value="UniProtKB-SubCell"/>
</dbReference>
<dbReference type="PROSITE" id="PS50234">
    <property type="entry name" value="VWFA"/>
    <property type="match status" value="1"/>
</dbReference>
<dbReference type="Pfam" id="PF00353">
    <property type="entry name" value="HemolysinCabind"/>
    <property type="match status" value="1"/>
</dbReference>
<gene>
    <name evidence="4" type="ORF">BJN45_16275</name>
</gene>
<dbReference type="GO" id="GO:0005509">
    <property type="term" value="F:calcium ion binding"/>
    <property type="evidence" value="ECO:0007669"/>
    <property type="project" value="InterPro"/>
</dbReference>
<feature type="domain" description="VWFA" evidence="3">
    <location>
        <begin position="257"/>
        <end position="461"/>
    </location>
</feature>
<dbReference type="InterPro" id="IPR018511">
    <property type="entry name" value="Hemolysin-typ_Ca-bd_CS"/>
</dbReference>
<dbReference type="PROSITE" id="PS00330">
    <property type="entry name" value="HEMOLYSIN_CALCIUM"/>
    <property type="match status" value="4"/>
</dbReference>
<dbReference type="InterPro" id="IPR019959">
    <property type="entry name" value="T1SS-143_rpt-cont_dom"/>
</dbReference>
<dbReference type="Gene3D" id="3.40.50.410">
    <property type="entry name" value="von Willebrand factor, type A domain"/>
    <property type="match status" value="1"/>
</dbReference>
<evidence type="ECO:0000313" key="5">
    <source>
        <dbReference type="Proteomes" id="UP000187526"/>
    </source>
</evidence>
<protein>
    <recommendedName>
        <fullName evidence="3">VWFA domain-containing protein</fullName>
    </recommendedName>
</protein>
<dbReference type="InterPro" id="IPR011049">
    <property type="entry name" value="Serralysin-like_metalloprot_C"/>
</dbReference>
<dbReference type="EMBL" id="MTHD01000007">
    <property type="protein sequence ID" value="OMG51782.1"/>
    <property type="molecule type" value="Genomic_DNA"/>
</dbReference>
<dbReference type="CDD" id="cd00198">
    <property type="entry name" value="vWFA"/>
    <property type="match status" value="1"/>
</dbReference>
<dbReference type="Gene3D" id="2.150.10.10">
    <property type="entry name" value="Serralysin-like metalloprotease, C-terminal"/>
    <property type="match status" value="2"/>
</dbReference>
<dbReference type="STRING" id="418702.BJN45_16275"/>
<dbReference type="Proteomes" id="UP000187526">
    <property type="component" value="Unassembled WGS sequence"/>
</dbReference>
<evidence type="ECO:0000313" key="4">
    <source>
        <dbReference type="EMBL" id="OMG51782.1"/>
    </source>
</evidence>
<organism evidence="4 5">
    <name type="scientific">Azonexus hydrophilus</name>
    <dbReference type="NCBI Taxonomy" id="418702"/>
    <lineage>
        <taxon>Bacteria</taxon>
        <taxon>Pseudomonadati</taxon>
        <taxon>Pseudomonadota</taxon>
        <taxon>Betaproteobacteria</taxon>
        <taxon>Rhodocyclales</taxon>
        <taxon>Azonexaceae</taxon>
        <taxon>Azonexus</taxon>
    </lineage>
</organism>
<evidence type="ECO:0000256" key="1">
    <source>
        <dbReference type="ARBA" id="ARBA00004613"/>
    </source>
</evidence>
<dbReference type="SMART" id="SM00327">
    <property type="entry name" value="VWA"/>
    <property type="match status" value="1"/>
</dbReference>
<comment type="caution">
    <text evidence="4">The sequence shown here is derived from an EMBL/GenBank/DDBJ whole genome shotgun (WGS) entry which is preliminary data.</text>
</comment>
<dbReference type="PANTHER" id="PTHR38340">
    <property type="entry name" value="S-LAYER PROTEIN"/>
    <property type="match status" value="1"/>
</dbReference>